<sequence length="128" mass="13986">MLKFFTARNTVCVLVAVFAVGSIIYVNTTSMTFVDSKPDGTSIVASGGNPLLKATKQDVAAWFPGTCFAEIYMKSPSYKGSLIQGCMQKTAQEIKAQTGETVRDEDFRSPEVISHFKTVYGASNPWRT</sequence>
<proteinExistence type="predicted"/>
<geneLocation type="plasmid" evidence="1">
    <name>pUR_RT594</name>
</geneLocation>
<dbReference type="RefSeq" id="WP_074321330.1">
    <property type="nucleotide sequence ID" value="NZ_CP017011.1"/>
</dbReference>
<name>A0A2P0QFK4_PSESF</name>
<protein>
    <submittedName>
        <fullName evidence="3">Uncharacterized protein</fullName>
    </submittedName>
</protein>
<dbReference type="EMBL" id="KX009060">
    <property type="protein sequence ID" value="ARO44977.1"/>
    <property type="molecule type" value="Genomic_DNA"/>
</dbReference>
<organism evidence="3">
    <name type="scientific">Pseudomonas syringae pv. actinidiae</name>
    <dbReference type="NCBI Taxonomy" id="103796"/>
    <lineage>
        <taxon>Bacteria</taxon>
        <taxon>Pseudomonadati</taxon>
        <taxon>Pseudomonadota</taxon>
        <taxon>Gammaproteobacteria</taxon>
        <taxon>Pseudomonadales</taxon>
        <taxon>Pseudomonadaceae</taxon>
        <taxon>Pseudomonas</taxon>
        <taxon>Pseudomonas syringae</taxon>
    </lineage>
</organism>
<evidence type="ECO:0000313" key="3">
    <source>
        <dbReference type="EMBL" id="ARO45173.1"/>
    </source>
</evidence>
<evidence type="ECO:0000313" key="1">
    <source>
        <dbReference type="EMBL" id="ARO44977.1"/>
    </source>
</evidence>
<geneLocation type="plasmid" evidence="3">
    <name>pUR_B4A</name>
</geneLocation>
<dbReference type="EMBL" id="KX009062">
    <property type="protein sequence ID" value="ARO45173.1"/>
    <property type="molecule type" value="Genomic_DNA"/>
</dbReference>
<geneLocation type="plasmid" evidence="4">
    <name>pPU_RT811</name>
</geneLocation>
<dbReference type="EMBL" id="KX009061">
    <property type="protein sequence ID" value="ARO45082.1"/>
    <property type="molecule type" value="Genomic_DNA"/>
</dbReference>
<evidence type="ECO:0000313" key="4">
    <source>
        <dbReference type="EMBL" id="ARO45215.1"/>
    </source>
</evidence>
<reference evidence="3" key="1">
    <citation type="submission" date="2016-03" db="EMBL/GenBank/DDBJ databases">
        <title>The evolution of Pseudomonas syringae pv. actinidiae in New Zealand.</title>
        <authorList>
            <person name="Taiaroa G."/>
            <person name="Poulter R.T.M."/>
            <person name="Lamont I."/>
            <person name="Stockwell P."/>
            <person name="Butler M.I."/>
        </authorList>
    </citation>
    <scope>NUCLEOTIDE SEQUENCE</scope>
    <source>
        <strain evidence="3">B4A</strain>
        <strain evidence="1">RT594</strain>
        <strain evidence="2">RT652</strain>
        <strain evidence="4">RT811</strain>
        <plasmid evidence="4">pPU_RT811</plasmid>
        <plasmid evidence="3">pUR_B4A</plasmid>
        <plasmid evidence="1">pUR_RT594</plasmid>
        <plasmid evidence="2">pUR_RT652</plasmid>
    </source>
</reference>
<accession>A0A2P0QFK4</accession>
<evidence type="ECO:0000313" key="2">
    <source>
        <dbReference type="EMBL" id="ARO45082.1"/>
    </source>
</evidence>
<geneLocation type="plasmid" evidence="2">
    <name>pUR_RT652</name>
</geneLocation>
<dbReference type="EMBL" id="KX009063">
    <property type="protein sequence ID" value="ARO45215.1"/>
    <property type="molecule type" value="Genomic_DNA"/>
</dbReference>
<dbReference type="AlphaFoldDB" id="A0A2P0QFK4"/>
<keyword evidence="3" id="KW-0614">Plasmid</keyword>